<evidence type="ECO:0000313" key="8">
    <source>
        <dbReference type="Proteomes" id="UP000739565"/>
    </source>
</evidence>
<dbReference type="GO" id="GO:0051287">
    <property type="term" value="F:NAD binding"/>
    <property type="evidence" value="ECO:0007669"/>
    <property type="project" value="InterPro"/>
</dbReference>
<evidence type="ECO:0000256" key="4">
    <source>
        <dbReference type="RuleBase" id="RU003719"/>
    </source>
</evidence>
<dbReference type="PANTHER" id="PTHR42789">
    <property type="entry name" value="D-ISOMER SPECIFIC 2-HYDROXYACID DEHYDROGENASE FAMILY PROTEIN (AFU_ORTHOLOGUE AFUA_6G10090)"/>
    <property type="match status" value="1"/>
</dbReference>
<evidence type="ECO:0000256" key="1">
    <source>
        <dbReference type="ARBA" id="ARBA00005854"/>
    </source>
</evidence>
<gene>
    <name evidence="7" type="ORF">KZZ10_04230</name>
</gene>
<feature type="domain" description="D-isomer specific 2-hydroxyacid dehydrogenase catalytic" evidence="5">
    <location>
        <begin position="32"/>
        <end position="319"/>
    </location>
</feature>
<dbReference type="GO" id="GO:0016616">
    <property type="term" value="F:oxidoreductase activity, acting on the CH-OH group of donors, NAD or NADP as acceptor"/>
    <property type="evidence" value="ECO:0007669"/>
    <property type="project" value="InterPro"/>
</dbReference>
<dbReference type="SUPFAM" id="SSF52283">
    <property type="entry name" value="Formate/glycerate dehydrogenase catalytic domain-like"/>
    <property type="match status" value="1"/>
</dbReference>
<reference evidence="7" key="1">
    <citation type="submission" date="2021-07" db="EMBL/GenBank/DDBJ databases">
        <title>New genus and species of the family Alcaligenaceae.</title>
        <authorList>
            <person name="Hahn M.W."/>
        </authorList>
    </citation>
    <scope>NUCLEOTIDE SEQUENCE</scope>
    <source>
        <strain evidence="7">LF4-65</strain>
    </source>
</reference>
<evidence type="ECO:0000256" key="2">
    <source>
        <dbReference type="ARBA" id="ARBA00023002"/>
    </source>
</evidence>
<feature type="domain" description="D-isomer specific 2-hydroxyacid dehydrogenase NAD-binding" evidence="6">
    <location>
        <begin position="116"/>
        <end position="288"/>
    </location>
</feature>
<dbReference type="EMBL" id="JAHXRI010000006">
    <property type="protein sequence ID" value="MBZ1349845.1"/>
    <property type="molecule type" value="Genomic_DNA"/>
</dbReference>
<keyword evidence="2 4" id="KW-0560">Oxidoreductase</keyword>
<dbReference type="AlphaFoldDB" id="A0A953NAR2"/>
<dbReference type="Pfam" id="PF00389">
    <property type="entry name" value="2-Hacid_dh"/>
    <property type="match status" value="1"/>
</dbReference>
<dbReference type="PANTHER" id="PTHR42789:SF1">
    <property type="entry name" value="D-ISOMER SPECIFIC 2-HYDROXYACID DEHYDROGENASE FAMILY PROTEIN (AFU_ORTHOLOGUE AFUA_6G10090)"/>
    <property type="match status" value="1"/>
</dbReference>
<proteinExistence type="inferred from homology"/>
<organism evidence="7 8">
    <name type="scientific">Zwartia hollandica</name>
    <dbReference type="NCBI Taxonomy" id="324606"/>
    <lineage>
        <taxon>Bacteria</taxon>
        <taxon>Pseudomonadati</taxon>
        <taxon>Pseudomonadota</taxon>
        <taxon>Betaproteobacteria</taxon>
        <taxon>Burkholderiales</taxon>
        <taxon>Alcaligenaceae</taxon>
        <taxon>Zwartia</taxon>
    </lineage>
</organism>
<dbReference type="Gene3D" id="3.40.50.720">
    <property type="entry name" value="NAD(P)-binding Rossmann-like Domain"/>
    <property type="match status" value="2"/>
</dbReference>
<comment type="similarity">
    <text evidence="1 4">Belongs to the D-isomer specific 2-hydroxyacid dehydrogenase family.</text>
</comment>
<dbReference type="PROSITE" id="PS00670">
    <property type="entry name" value="D_2_HYDROXYACID_DH_2"/>
    <property type="match status" value="1"/>
</dbReference>
<dbReference type="InterPro" id="IPR036291">
    <property type="entry name" value="NAD(P)-bd_dom_sf"/>
</dbReference>
<dbReference type="Proteomes" id="UP000739565">
    <property type="component" value="Unassembled WGS sequence"/>
</dbReference>
<evidence type="ECO:0000259" key="6">
    <source>
        <dbReference type="Pfam" id="PF02826"/>
    </source>
</evidence>
<dbReference type="InterPro" id="IPR029753">
    <property type="entry name" value="D-isomer_DH_CS"/>
</dbReference>
<protein>
    <submittedName>
        <fullName evidence="7">D-2-hydroxyacid dehydrogenase family protein</fullName>
    </submittedName>
</protein>
<accession>A0A953NAR2</accession>
<dbReference type="InterPro" id="IPR006140">
    <property type="entry name" value="D-isomer_DH_NAD-bd"/>
</dbReference>
<dbReference type="InterPro" id="IPR006139">
    <property type="entry name" value="D-isomer_2_OHA_DH_cat_dom"/>
</dbReference>
<sequence>MTTQLRLAILDDYQDLAHRIVDWRQIPGLSVVAFKDHVYTEDDLVARLQGFDGVMRIRERTEFPRSVLTRLPQLKFILATGMRNARSLDLQATDELGITVCTTEAMHQSTVEVTWALILGLFRAIPQETASVRAGGWQTTVGDGVAGKTLGIIGLGNMGIPVAKIGRILGMRVIAWSRNLTQERAAPYDVVSVSKDELIETSDVITIHHPLTDSSLGLLGKSELARMKPSAYLVNTSRAQIVDEDALIQALTEKKIGGAALDVFTCEPLPQNHPFRTLPNVIATPHIGFVTQENMDEFFSQSYKNLVAYLAGKPINVINAAHPFLPESQVAKQMHKGPLHTTK</sequence>
<dbReference type="CDD" id="cd12169">
    <property type="entry name" value="PGDH_like_1"/>
    <property type="match status" value="1"/>
</dbReference>
<name>A0A953NAR2_9BURK</name>
<evidence type="ECO:0000256" key="3">
    <source>
        <dbReference type="ARBA" id="ARBA00023027"/>
    </source>
</evidence>
<dbReference type="InterPro" id="IPR050857">
    <property type="entry name" value="D-2-hydroxyacid_DH"/>
</dbReference>
<dbReference type="Pfam" id="PF02826">
    <property type="entry name" value="2-Hacid_dh_C"/>
    <property type="match status" value="1"/>
</dbReference>
<comment type="caution">
    <text evidence="7">The sequence shown here is derived from an EMBL/GenBank/DDBJ whole genome shotgun (WGS) entry which is preliminary data.</text>
</comment>
<keyword evidence="8" id="KW-1185">Reference proteome</keyword>
<evidence type="ECO:0000259" key="5">
    <source>
        <dbReference type="Pfam" id="PF00389"/>
    </source>
</evidence>
<dbReference type="FunFam" id="3.40.50.720:FF:000203">
    <property type="entry name" value="D-3-phosphoglycerate dehydrogenase (SerA)"/>
    <property type="match status" value="1"/>
</dbReference>
<evidence type="ECO:0000313" key="7">
    <source>
        <dbReference type="EMBL" id="MBZ1349845.1"/>
    </source>
</evidence>
<dbReference type="SUPFAM" id="SSF51735">
    <property type="entry name" value="NAD(P)-binding Rossmann-fold domains"/>
    <property type="match status" value="1"/>
</dbReference>
<keyword evidence="3" id="KW-0520">NAD</keyword>
<dbReference type="RefSeq" id="WP_259660260.1">
    <property type="nucleotide sequence ID" value="NZ_JAHXRI010000006.1"/>
</dbReference>